<sequence length="107" mass="11439">MSELTADEYHALRPRERDHLMAAAIFAAKHDRIPTRTETNDTVGRLTGDGPAPNTTAAALEGLLMLDLIERVEGKPTTNAKGVRVTADGKRVLAYGAARLDAAATVE</sequence>
<evidence type="ECO:0000256" key="1">
    <source>
        <dbReference type="SAM" id="MobiDB-lite"/>
    </source>
</evidence>
<dbReference type="GeneID" id="16194417"/>
<dbReference type="KEGG" id="vg:16194417"/>
<evidence type="ECO:0000313" key="3">
    <source>
        <dbReference type="Proteomes" id="UP000202022"/>
    </source>
</evidence>
<dbReference type="Proteomes" id="UP000202022">
    <property type="component" value="Segment"/>
</dbReference>
<protein>
    <submittedName>
        <fullName evidence="2">Uncharacterized protein</fullName>
    </submittedName>
</protein>
<keyword evidence="3" id="KW-1185">Reference proteome</keyword>
<name>R4TFV4_9CAUD</name>
<evidence type="ECO:0000313" key="2">
    <source>
        <dbReference type="EMBL" id="AGM11101.1"/>
    </source>
</evidence>
<accession>R4TFV4</accession>
<feature type="region of interest" description="Disordered" evidence="1">
    <location>
        <begin position="32"/>
        <end position="53"/>
    </location>
</feature>
<reference evidence="2 3" key="1">
    <citation type="submission" date="2012-12" db="EMBL/GenBank/DDBJ databases">
        <authorList>
            <person name="Sencilo A."/>
            <person name="Jacobs-Sera D."/>
            <person name="Russell D.A."/>
            <person name="Ko C."/>
            <person name="Atanasova N."/>
            <person name="Osterlund E."/>
            <person name="Oksanen H.M."/>
            <person name="Bamford D.H."/>
            <person name="Hatfull G.F."/>
            <person name="Roine E."/>
            <person name="Hendrix R.W."/>
        </authorList>
    </citation>
    <scope>NUCLEOTIDE SEQUENCE [LARGE SCALE GENOMIC DNA]</scope>
</reference>
<gene>
    <name evidence="2" type="primary">6</name>
    <name evidence="2" type="ORF">HRTV4_6</name>
</gene>
<dbReference type="EMBL" id="KC292023">
    <property type="protein sequence ID" value="AGM11101.1"/>
    <property type="molecule type" value="Genomic_DNA"/>
</dbReference>
<organism evidence="2 3">
    <name type="scientific">Halorubrum tailed virus 4</name>
    <dbReference type="NCBI Taxonomy" id="1273752"/>
    <lineage>
        <taxon>Viruses</taxon>
        <taxon>Duplodnaviria</taxon>
        <taxon>Heunggongvirae</taxon>
        <taxon>Uroviricota</taxon>
        <taxon>Caudoviricetes</taxon>
        <taxon>Kirjokansivirales</taxon>
        <taxon>Haloferuviridae</taxon>
        <taxon>Saldibavirus</taxon>
        <taxon>Saldibavirus natrii</taxon>
        <taxon>Saldibavirus HRTV4</taxon>
    </lineage>
</organism>
<dbReference type="RefSeq" id="YP_008059495.1">
    <property type="nucleotide sequence ID" value="NC_021329.1"/>
</dbReference>
<proteinExistence type="predicted"/>